<name>A0A8C1HM38_CYPCA</name>
<evidence type="ECO:0000256" key="7">
    <source>
        <dbReference type="ARBA" id="ARBA00022536"/>
    </source>
</evidence>
<evidence type="ECO:0000256" key="14">
    <source>
        <dbReference type="ARBA" id="ARBA00023058"/>
    </source>
</evidence>
<dbReference type="Pfam" id="PF01823">
    <property type="entry name" value="MACPF"/>
    <property type="match status" value="1"/>
</dbReference>
<dbReference type="InterPro" id="IPR020863">
    <property type="entry name" value="MACPF_CS"/>
</dbReference>
<dbReference type="Gene3D" id="2.10.25.10">
    <property type="entry name" value="Laminin"/>
    <property type="match status" value="1"/>
</dbReference>
<dbReference type="CDD" id="cd00054">
    <property type="entry name" value="EGF_CA"/>
    <property type="match status" value="1"/>
</dbReference>
<keyword evidence="12" id="KW-0391">Immunity</keyword>
<dbReference type="OMA" id="FSVRKCH"/>
<reference evidence="26" key="2">
    <citation type="submission" date="2025-09" db="UniProtKB">
        <authorList>
            <consortium name="Ensembl"/>
        </authorList>
    </citation>
    <scope>IDENTIFICATION</scope>
</reference>
<protein>
    <recommendedName>
        <fullName evidence="4">Complement component C9</fullName>
    </recommendedName>
</protein>
<evidence type="ECO:0000256" key="23">
    <source>
        <dbReference type="SAM" id="MobiDB-lite"/>
    </source>
</evidence>
<comment type="caution">
    <text evidence="22">Lacks conserved residue(s) required for the propagation of feature annotation.</text>
</comment>
<evidence type="ECO:0000256" key="24">
    <source>
        <dbReference type="SAM" id="SignalP"/>
    </source>
</evidence>
<evidence type="ECO:0000256" key="18">
    <source>
        <dbReference type="ARBA" id="ARBA00023180"/>
    </source>
</evidence>
<dbReference type="PANTHER" id="PTHR45742:SF3">
    <property type="entry name" value="COMPLEMENT COMPONENT C9"/>
    <property type="match status" value="1"/>
</dbReference>
<keyword evidence="17" id="KW-0179">Complement alternate pathway</keyword>
<organism evidence="26 27">
    <name type="scientific">Cyprinus carpio carpio</name>
    <dbReference type="NCBI Taxonomy" id="630221"/>
    <lineage>
        <taxon>Eukaryota</taxon>
        <taxon>Metazoa</taxon>
        <taxon>Chordata</taxon>
        <taxon>Craniata</taxon>
        <taxon>Vertebrata</taxon>
        <taxon>Euteleostomi</taxon>
        <taxon>Actinopterygii</taxon>
        <taxon>Neopterygii</taxon>
        <taxon>Teleostei</taxon>
        <taxon>Ostariophysi</taxon>
        <taxon>Cypriniformes</taxon>
        <taxon>Cyprinidae</taxon>
        <taxon>Cyprininae</taxon>
        <taxon>Cyprinus</taxon>
    </lineage>
</organism>
<evidence type="ECO:0000256" key="22">
    <source>
        <dbReference type="PROSITE-ProRule" id="PRU00124"/>
    </source>
</evidence>
<evidence type="ECO:0000256" key="1">
    <source>
        <dbReference type="ARBA" id="ARBA00004276"/>
    </source>
</evidence>
<evidence type="ECO:0000256" key="2">
    <source>
        <dbReference type="ARBA" id="ARBA00004613"/>
    </source>
</evidence>
<evidence type="ECO:0000256" key="13">
    <source>
        <dbReference type="ARBA" id="ARBA00022875"/>
    </source>
</evidence>
<feature type="disulfide bond" evidence="22">
    <location>
        <begin position="110"/>
        <end position="128"/>
    </location>
</feature>
<evidence type="ECO:0000256" key="15">
    <source>
        <dbReference type="ARBA" id="ARBA00023136"/>
    </source>
</evidence>
<keyword evidence="24" id="KW-0732">Signal</keyword>
<dbReference type="InterPro" id="IPR020864">
    <property type="entry name" value="MACPF"/>
</dbReference>
<dbReference type="SUPFAM" id="SSF57424">
    <property type="entry name" value="LDL receptor-like module"/>
    <property type="match status" value="1"/>
</dbReference>
<dbReference type="Gene3D" id="4.10.400.10">
    <property type="entry name" value="Low-density Lipoprotein Receptor"/>
    <property type="match status" value="1"/>
</dbReference>
<keyword evidence="13" id="KW-0180">Complement pathway</keyword>
<dbReference type="PROSITE" id="PS00279">
    <property type="entry name" value="MACPF_1"/>
    <property type="match status" value="1"/>
</dbReference>
<accession>A0A8C1HM38</accession>
<dbReference type="PROSITE" id="PS51412">
    <property type="entry name" value="MACPF_2"/>
    <property type="match status" value="1"/>
</dbReference>
<keyword evidence="27" id="KW-1185">Reference proteome</keyword>
<dbReference type="InterPro" id="IPR036055">
    <property type="entry name" value="LDL_receptor-like_sf"/>
</dbReference>
<feature type="compositionally biased region" description="Gly residues" evidence="23">
    <location>
        <begin position="286"/>
        <end position="311"/>
    </location>
</feature>
<evidence type="ECO:0000256" key="20">
    <source>
        <dbReference type="ARBA" id="ARBA00093294"/>
    </source>
</evidence>
<dbReference type="PROSITE" id="PS50068">
    <property type="entry name" value="LDLRA_2"/>
    <property type="match status" value="1"/>
</dbReference>
<sequence>MKALAALCVTICILYQVNGKSITDHMQGSRREVRQINDPGSIDCKMSAWSQWTSCDPCTNRTHRSRSIEVFGQFKGYRCIDPIGERKPCKPSTKCQMDPPPVCKSSQWRCASGICINKNLRCNGDYDCGEPDTSDEDECDIIRTPCGKTAVFESDIAIQAGYGINILGSGPRMNPFNNRFYNGQCNRIREPSTLEYNRLPWNVGVLSYETKVEESSSKEMYEDIHSLIKEISRESSTSYEVGLNFKFTPTEPSSSGSGEAGSAGGGGEVAGSSDGGEAASPDEGGAPEGPGEGGAPEGPGQDGEPQGPGEGGDTEVSGASQNNSPGLGFSASGGFDTKQSTTNIIKQLSEITVTKGPNINNKDYLLSPLLLQTHVLFQRKTFMRVKGRVELATYRMRQRGMEVSSTFLDDVDALPTTYEKGQYFAFLEDYGTHFTKNGKSGGEYELVYIMNEDVLKLKKVTESTVKKCLELGLRGDFQLTQGLTGGGHFKPKNDCDTLTDKPTDDRDTKGIIDKVLIAVRGGSPAAAVAMKSQLTKDGILDYSQYVEWAKTISALPALIHSDPEPIYNAIPLDFPDAQPRRENLRRALDDYVAEYSVCKCQPCQNGGTVIQIDGECKCMCLPGTEGVACQIIEMELVKAKSFEQLGNWGCWSSWSLCSGGRRRRTRTCNTRGVPGGTCRGDTTREDYC</sequence>
<dbReference type="SUPFAM" id="SSF82895">
    <property type="entry name" value="TSP-1 type 1 repeat"/>
    <property type="match status" value="1"/>
</dbReference>
<dbReference type="GO" id="GO:0071391">
    <property type="term" value="P:cellular response to estrogen stimulus"/>
    <property type="evidence" value="ECO:0007669"/>
    <property type="project" value="Ensembl"/>
</dbReference>
<evidence type="ECO:0000256" key="6">
    <source>
        <dbReference type="ARBA" id="ARBA00022525"/>
    </source>
</evidence>
<keyword evidence="7" id="KW-0245">EGF-like domain</keyword>
<dbReference type="SUPFAM" id="SSF57184">
    <property type="entry name" value="Growth factor receptor domain"/>
    <property type="match status" value="1"/>
</dbReference>
<evidence type="ECO:0000313" key="27">
    <source>
        <dbReference type="Proteomes" id="UP001108240"/>
    </source>
</evidence>
<feature type="compositionally biased region" description="Gly residues" evidence="23">
    <location>
        <begin position="258"/>
        <end position="269"/>
    </location>
</feature>
<dbReference type="PROSITE" id="PS50092">
    <property type="entry name" value="TSP1"/>
    <property type="match status" value="2"/>
</dbReference>
<dbReference type="GO" id="GO:0006958">
    <property type="term" value="P:complement activation, classical pathway"/>
    <property type="evidence" value="ECO:0007669"/>
    <property type="project" value="UniProtKB-KW"/>
</dbReference>
<comment type="similarity">
    <text evidence="3">Belongs to the complement C6/C7/C8/C9 family.</text>
</comment>
<keyword evidence="19" id="KW-1053">Target membrane</keyword>
<keyword evidence="5" id="KW-1134">Transmembrane beta strand</keyword>
<dbReference type="GO" id="GO:0044218">
    <property type="term" value="C:other organism cell membrane"/>
    <property type="evidence" value="ECO:0007669"/>
    <property type="project" value="UniProtKB-KW"/>
</dbReference>
<evidence type="ECO:0000259" key="25">
    <source>
        <dbReference type="PROSITE" id="PS51412"/>
    </source>
</evidence>
<reference evidence="26" key="1">
    <citation type="submission" date="2025-08" db="UniProtKB">
        <authorList>
            <consortium name="Ensembl"/>
        </authorList>
    </citation>
    <scope>IDENTIFICATION</scope>
</reference>
<evidence type="ECO:0000256" key="16">
    <source>
        <dbReference type="ARBA" id="ARBA00023157"/>
    </source>
</evidence>
<dbReference type="Ensembl" id="ENSCCRT00000065152.2">
    <property type="protein sequence ID" value="ENSCCRP00000060057.2"/>
    <property type="gene ID" value="ENSCCRG00000032128.2"/>
</dbReference>
<dbReference type="GO" id="GO:0042742">
    <property type="term" value="P:defense response to bacterium"/>
    <property type="evidence" value="ECO:0007669"/>
    <property type="project" value="Ensembl"/>
</dbReference>
<dbReference type="PRINTS" id="PR00764">
    <property type="entry name" value="COMPLEMENTC9"/>
</dbReference>
<evidence type="ECO:0000256" key="9">
    <source>
        <dbReference type="ARBA" id="ARBA00022588"/>
    </source>
</evidence>
<feature type="signal peptide" evidence="24">
    <location>
        <begin position="1"/>
        <end position="19"/>
    </location>
</feature>
<feature type="disulfide bond" evidence="22">
    <location>
        <begin position="103"/>
        <end position="115"/>
    </location>
</feature>
<dbReference type="InterPro" id="IPR000884">
    <property type="entry name" value="TSP1_rpt"/>
</dbReference>
<dbReference type="GO" id="GO:0006957">
    <property type="term" value="P:complement activation, alternative pathway"/>
    <property type="evidence" value="ECO:0007669"/>
    <property type="project" value="UniProtKB-KW"/>
</dbReference>
<evidence type="ECO:0000256" key="17">
    <source>
        <dbReference type="ARBA" id="ARBA00023162"/>
    </source>
</evidence>
<comment type="function">
    <text evidence="20">Pore-forming component of the membrane attack complex (MAC), a multiprotein complex activated by the complement cascade, which inserts into a target cell membrane and forms a pore, leading to target cell membrane rupture and cell lysis. The MAC is initiated by proteolytic cleavage of C5 into complement C5b in response to the classical, alternative, lectin and GZMK complement pathways. The complement pathways consist in a cascade of proteins that leads to phagocytosis and breakdown of pathogens and signaling that strengthens the adaptive immune system. Constitutes the pore-forming subunit of the MAC complex: during MAC assembly, C9 associates with the C5b8 intermediate complex, and polymerizes to complete the pore.</text>
</comment>
<comment type="subcellular location">
    <subcellularLocation>
        <location evidence="2">Secreted</location>
    </subcellularLocation>
    <subcellularLocation>
        <location evidence="1">Target cell membrane</location>
        <topology evidence="1">Multi-pass membrane protein</topology>
    </subcellularLocation>
</comment>
<feature type="compositionally biased region" description="Low complexity" evidence="23">
    <location>
        <begin position="270"/>
        <end position="284"/>
    </location>
</feature>
<dbReference type="Proteomes" id="UP001108240">
    <property type="component" value="Unplaced"/>
</dbReference>
<dbReference type="InterPro" id="IPR009030">
    <property type="entry name" value="Growth_fac_rcpt_cys_sf"/>
</dbReference>
<feature type="region of interest" description="Disordered" evidence="23">
    <location>
        <begin position="248"/>
        <end position="335"/>
    </location>
</feature>
<keyword evidence="16 22" id="KW-1015">Disulfide bond</keyword>
<dbReference type="AlphaFoldDB" id="A0A8C1HM38"/>
<dbReference type="InterPro" id="IPR002172">
    <property type="entry name" value="LDrepeatLR_classA_rpt"/>
</dbReference>
<dbReference type="PANTHER" id="PTHR45742">
    <property type="entry name" value="COMPLEMENT COMPONENT C6"/>
    <property type="match status" value="1"/>
</dbReference>
<keyword evidence="11" id="KW-0204">Cytolysis</keyword>
<feature type="domain" description="MACPF" evidence="25">
    <location>
        <begin position="142"/>
        <end position="599"/>
    </location>
</feature>
<dbReference type="GO" id="GO:0005579">
    <property type="term" value="C:membrane attack complex"/>
    <property type="evidence" value="ECO:0007669"/>
    <property type="project" value="UniProtKB-KW"/>
</dbReference>
<evidence type="ECO:0000256" key="21">
    <source>
        <dbReference type="ARBA" id="ARBA00093512"/>
    </source>
</evidence>
<dbReference type="Pfam" id="PF00057">
    <property type="entry name" value="Ldl_recept_a"/>
    <property type="match status" value="1"/>
</dbReference>
<dbReference type="SMART" id="SM00457">
    <property type="entry name" value="MACPF"/>
    <property type="match status" value="1"/>
</dbReference>
<dbReference type="GO" id="GO:0005576">
    <property type="term" value="C:extracellular region"/>
    <property type="evidence" value="ECO:0007669"/>
    <property type="project" value="UniProtKB-SubCell"/>
</dbReference>
<dbReference type="InterPro" id="IPR036383">
    <property type="entry name" value="TSP1_rpt_sf"/>
</dbReference>
<evidence type="ECO:0000256" key="5">
    <source>
        <dbReference type="ARBA" id="ARBA00022452"/>
    </source>
</evidence>
<evidence type="ECO:0000256" key="11">
    <source>
        <dbReference type="ARBA" id="ARBA00022852"/>
    </source>
</evidence>
<keyword evidence="14" id="KW-0473">Membrane attack complex</keyword>
<keyword evidence="6" id="KW-0964">Secreted</keyword>
<evidence type="ECO:0000313" key="26">
    <source>
        <dbReference type="Ensembl" id="ENSCCRP00000060057.2"/>
    </source>
</evidence>
<dbReference type="GeneTree" id="ENSGT00940000159777"/>
<dbReference type="GO" id="GO:0031640">
    <property type="term" value="P:killing of cells of another organism"/>
    <property type="evidence" value="ECO:0007669"/>
    <property type="project" value="UniProtKB-KW"/>
</dbReference>
<feature type="chain" id="PRO_5039898266" description="Complement component C9" evidence="24">
    <location>
        <begin position="20"/>
        <end position="688"/>
    </location>
</feature>
<keyword evidence="15" id="KW-0472">Membrane</keyword>
<evidence type="ECO:0000256" key="19">
    <source>
        <dbReference type="ARBA" id="ARBA00023298"/>
    </source>
</evidence>
<evidence type="ECO:0000256" key="4">
    <source>
        <dbReference type="ARBA" id="ARBA00018261"/>
    </source>
</evidence>
<dbReference type="CDD" id="cd00112">
    <property type="entry name" value="LDLa"/>
    <property type="match status" value="1"/>
</dbReference>
<dbReference type="SMART" id="SM00192">
    <property type="entry name" value="LDLa"/>
    <property type="match status" value="1"/>
</dbReference>
<evidence type="ECO:0000256" key="3">
    <source>
        <dbReference type="ARBA" id="ARBA00009214"/>
    </source>
</evidence>
<keyword evidence="9" id="KW-0399">Innate immunity</keyword>
<keyword evidence="8" id="KW-1052">Target cell membrane</keyword>
<proteinExistence type="inferred from homology"/>
<dbReference type="InterPro" id="IPR001862">
    <property type="entry name" value="MAC_perforin"/>
</dbReference>
<comment type="subunit">
    <text evidence="21">Homooligomer; about 20 C9 chains oligomerize to give rise to a huge beta-barrel that forms a 100 Angstrom diameter pore in target membranes. Component of the membrane attack complex (MAC), composed of complement C5b, C6, C7, C8A, C8B, C8G and multiple copies of the pore-forming subunit C9.</text>
</comment>
<evidence type="ECO:0000256" key="12">
    <source>
        <dbReference type="ARBA" id="ARBA00022859"/>
    </source>
</evidence>
<keyword evidence="18" id="KW-0325">Glycoprotein</keyword>
<keyword evidence="10" id="KW-0812">Transmembrane</keyword>
<evidence type="ECO:0000256" key="10">
    <source>
        <dbReference type="ARBA" id="ARBA00022692"/>
    </source>
</evidence>
<evidence type="ECO:0000256" key="8">
    <source>
        <dbReference type="ARBA" id="ARBA00022537"/>
    </source>
</evidence>